<organism evidence="1 2">
    <name type="scientific">Ophiobolus disseminans</name>
    <dbReference type="NCBI Taxonomy" id="1469910"/>
    <lineage>
        <taxon>Eukaryota</taxon>
        <taxon>Fungi</taxon>
        <taxon>Dikarya</taxon>
        <taxon>Ascomycota</taxon>
        <taxon>Pezizomycotina</taxon>
        <taxon>Dothideomycetes</taxon>
        <taxon>Pleosporomycetidae</taxon>
        <taxon>Pleosporales</taxon>
        <taxon>Pleosporineae</taxon>
        <taxon>Phaeosphaeriaceae</taxon>
        <taxon>Ophiobolus</taxon>
    </lineage>
</organism>
<dbReference type="PANTHER" id="PTHR38795">
    <property type="entry name" value="DUF6604 DOMAIN-CONTAINING PROTEIN"/>
    <property type="match status" value="1"/>
</dbReference>
<evidence type="ECO:0000313" key="2">
    <source>
        <dbReference type="Proteomes" id="UP000799424"/>
    </source>
</evidence>
<proteinExistence type="predicted"/>
<reference evidence="1" key="1">
    <citation type="journal article" date="2020" name="Stud. Mycol.">
        <title>101 Dothideomycetes genomes: a test case for predicting lifestyles and emergence of pathogens.</title>
        <authorList>
            <person name="Haridas S."/>
            <person name="Albert R."/>
            <person name="Binder M."/>
            <person name="Bloem J."/>
            <person name="Labutti K."/>
            <person name="Salamov A."/>
            <person name="Andreopoulos B."/>
            <person name="Baker S."/>
            <person name="Barry K."/>
            <person name="Bills G."/>
            <person name="Bluhm B."/>
            <person name="Cannon C."/>
            <person name="Castanera R."/>
            <person name="Culley D."/>
            <person name="Daum C."/>
            <person name="Ezra D."/>
            <person name="Gonzalez J."/>
            <person name="Henrissat B."/>
            <person name="Kuo A."/>
            <person name="Liang C."/>
            <person name="Lipzen A."/>
            <person name="Lutzoni F."/>
            <person name="Magnuson J."/>
            <person name="Mondo S."/>
            <person name="Nolan M."/>
            <person name="Ohm R."/>
            <person name="Pangilinan J."/>
            <person name="Park H.-J."/>
            <person name="Ramirez L."/>
            <person name="Alfaro M."/>
            <person name="Sun H."/>
            <person name="Tritt A."/>
            <person name="Yoshinaga Y."/>
            <person name="Zwiers L.-H."/>
            <person name="Turgeon B."/>
            <person name="Goodwin S."/>
            <person name="Spatafora J."/>
            <person name="Crous P."/>
            <person name="Grigoriev I."/>
        </authorList>
    </citation>
    <scope>NUCLEOTIDE SEQUENCE</scope>
    <source>
        <strain evidence="1">CBS 113818</strain>
    </source>
</reference>
<gene>
    <name evidence="1" type="ORF">CC86DRAFT_413345</name>
</gene>
<protein>
    <submittedName>
        <fullName evidence="1">Uncharacterized protein</fullName>
    </submittedName>
</protein>
<dbReference type="Proteomes" id="UP000799424">
    <property type="component" value="Unassembled WGS sequence"/>
</dbReference>
<keyword evidence="2" id="KW-1185">Reference proteome</keyword>
<accession>A0A6A6ZD95</accession>
<sequence length="528" mass="60311">MEHKGISDEEHTLLQRLSHFNMLDWVLNDPDYENNRGEVYMNDLVLRAVRTMRKDKEFPTWAILTCQVFVDTRRELRSQLDQGHKDLRKQGSWMLQVWADCLETGKKSAVNRFHTLNDEIIRKYMDGLREAVEGDLVQEIINEFFEDHPGRSARYNWGSHFLMRNHPLMCGLILHSKLVFGHRMGTRIAADQGPVGTAIHLNHAVSLAGFTPVGRAWADLDYIIEKHGDAYLFVGHRPTKLFDCFRHMSLSFGTCTSSFSAEKKRNVNSRYLKRQQDPPSIQKLHRRLNPISRYAQAGVKLDASTFRPTRAADDTFVMMELLVNRLVNSKDITCPADPQDESAAQKIRHMSPIQSLTIFKQALKEDDFPLRLDLMSLKWRCIKLLRGIQKICLEQSPLDCPLEQWEGDRHLNGFIRHMFAGVAGVKRAQPTRFTEACALVVDAIIREGNAEYLKAEARVGIKRGTAVDPEDDPECFEDPAQNFVPPNFRKNMSQYTAEELDTSKSRDGGAIFPLGPGDATHMNASVYV</sequence>
<dbReference type="AlphaFoldDB" id="A0A6A6ZD95"/>
<name>A0A6A6ZD95_9PLEO</name>
<dbReference type="OrthoDB" id="3640263at2759"/>
<dbReference type="PANTHER" id="PTHR38795:SF1">
    <property type="entry name" value="DUF6604 DOMAIN-CONTAINING PROTEIN"/>
    <property type="match status" value="1"/>
</dbReference>
<evidence type="ECO:0000313" key="1">
    <source>
        <dbReference type="EMBL" id="KAF2818966.1"/>
    </source>
</evidence>
<dbReference type="EMBL" id="MU006247">
    <property type="protein sequence ID" value="KAF2818966.1"/>
    <property type="molecule type" value="Genomic_DNA"/>
</dbReference>